<sequence length="707" mass="77251">MDSLQFYRQLKIKTKLLVLVLGVVLISVLTLSALSIRDLNRSSDALLNAAESQLRDAVVRRMQLTGQAAADQVLNLINTSFAVPLSWAQTLGDSAQPATPLERMQVRDLTRSMLAANPQLSSLYAQFEPNTYDKQDANNQGNLEHSSNSGTLEVYWVREGGELVFYPSEDPEEKYASERDENGLREAEWYLCSMESAKPCVMDPYLYEIEPGKEELMTTLAAPILQKGKFIGLVGADINLPIIQRWLTEQSQSFFNGKSQLTLISQHKLLVASTEFPDGLGKRVDQVATKLTPLLSQTNSTSTEGDTWHAVMPLDIAPTGVTWKLVVSVPRELALAAIAQMREENQKINTSSQRFIMLVTLVLLAIAVVLAILLANSLSTPIRQVSDSVNNLASNEGDLTQTIVVNSHRELIYLAEGLNQFIAKLRDMITALKDVSRELGEDVRSLDQRARHMRAETDKQESNLTNVVAAITQMSATASEVAQLATGTATHSQDSARLLNVASDTFRQNMQEVDSLSAQMEKTSDQISQVASRSNDITGIIVTIQGIAEQTNLLALNAAIEAARAGEQGRGFAVVADEVRNLAARTQSSTGEIGSLIESLHKDVDTAVKTLSTIQQSVSGTVDKTRSSFTHLTEVQSSIAQISDYALQVATAAEQQSTVSEEINRRVVAIGDGSKHLSELGDDLENLSQRISRVVELMNGQLGRLKS</sequence>
<dbReference type="InterPro" id="IPR003660">
    <property type="entry name" value="HAMP_dom"/>
</dbReference>
<dbReference type="Pfam" id="PF00672">
    <property type="entry name" value="HAMP"/>
    <property type="match status" value="1"/>
</dbReference>
<feature type="transmembrane region" description="Helical" evidence="5">
    <location>
        <begin position="16"/>
        <end position="36"/>
    </location>
</feature>
<gene>
    <name evidence="8" type="ORF">ACFP85_14130</name>
</gene>
<feature type="transmembrane region" description="Helical" evidence="5">
    <location>
        <begin position="355"/>
        <end position="375"/>
    </location>
</feature>
<name>A0ABW1XQ09_9ALTE</name>
<proteinExistence type="inferred from homology"/>
<dbReference type="PANTHER" id="PTHR32089:SF117">
    <property type="entry name" value="METHYL ACCEPTING SENSORY TRANSDUCER WITH CACHE_1 SMALL MOLECULE BINDING DOMAIN"/>
    <property type="match status" value="1"/>
</dbReference>
<dbReference type="SUPFAM" id="SSF58104">
    <property type="entry name" value="Methyl-accepting chemotaxis protein (MCP) signaling domain"/>
    <property type="match status" value="1"/>
</dbReference>
<dbReference type="CDD" id="cd06225">
    <property type="entry name" value="HAMP"/>
    <property type="match status" value="1"/>
</dbReference>
<protein>
    <submittedName>
        <fullName evidence="8">Methyl-accepting chemotaxis protein</fullName>
    </submittedName>
</protein>
<organism evidence="8 9">
    <name type="scientific">Pseudobowmanella zhangzhouensis</name>
    <dbReference type="NCBI Taxonomy" id="1537679"/>
    <lineage>
        <taxon>Bacteria</taxon>
        <taxon>Pseudomonadati</taxon>
        <taxon>Pseudomonadota</taxon>
        <taxon>Gammaproteobacteria</taxon>
        <taxon>Alteromonadales</taxon>
        <taxon>Alteromonadaceae</taxon>
    </lineage>
</organism>
<feature type="domain" description="HAMP" evidence="7">
    <location>
        <begin position="376"/>
        <end position="430"/>
    </location>
</feature>
<accession>A0ABW1XQ09</accession>
<dbReference type="InterPro" id="IPR004089">
    <property type="entry name" value="MCPsignal_dom"/>
</dbReference>
<evidence type="ECO:0000259" key="7">
    <source>
        <dbReference type="PROSITE" id="PS50885"/>
    </source>
</evidence>
<dbReference type="SMART" id="SM00283">
    <property type="entry name" value="MA"/>
    <property type="match status" value="1"/>
</dbReference>
<evidence type="ECO:0000256" key="4">
    <source>
        <dbReference type="PROSITE-ProRule" id="PRU00284"/>
    </source>
</evidence>
<dbReference type="CDD" id="cd12913">
    <property type="entry name" value="PDC1_MCP_like"/>
    <property type="match status" value="1"/>
</dbReference>
<keyword evidence="5" id="KW-0472">Membrane</keyword>
<feature type="domain" description="Methyl-accepting transducer" evidence="6">
    <location>
        <begin position="435"/>
        <end position="671"/>
    </location>
</feature>
<evidence type="ECO:0000256" key="5">
    <source>
        <dbReference type="SAM" id="Phobius"/>
    </source>
</evidence>
<keyword evidence="5" id="KW-0812">Transmembrane</keyword>
<dbReference type="RefSeq" id="WP_131257945.1">
    <property type="nucleotide sequence ID" value="NZ_JBHSUS010000001.1"/>
</dbReference>
<dbReference type="Pfam" id="PF22673">
    <property type="entry name" value="MCP-like_PDC_1"/>
    <property type="match status" value="1"/>
</dbReference>
<comment type="subcellular location">
    <subcellularLocation>
        <location evidence="1">Membrane</location>
    </subcellularLocation>
</comment>
<keyword evidence="5" id="KW-1133">Transmembrane helix</keyword>
<dbReference type="PROSITE" id="PS50885">
    <property type="entry name" value="HAMP"/>
    <property type="match status" value="1"/>
</dbReference>
<dbReference type="EMBL" id="JBHSUS010000001">
    <property type="protein sequence ID" value="MFC6441287.1"/>
    <property type="molecule type" value="Genomic_DNA"/>
</dbReference>
<evidence type="ECO:0000259" key="6">
    <source>
        <dbReference type="PROSITE" id="PS50111"/>
    </source>
</evidence>
<dbReference type="Gene3D" id="3.30.450.20">
    <property type="entry name" value="PAS domain"/>
    <property type="match status" value="1"/>
</dbReference>
<dbReference type="PANTHER" id="PTHR32089">
    <property type="entry name" value="METHYL-ACCEPTING CHEMOTAXIS PROTEIN MCPB"/>
    <property type="match status" value="1"/>
</dbReference>
<dbReference type="Proteomes" id="UP001596364">
    <property type="component" value="Unassembled WGS sequence"/>
</dbReference>
<keyword evidence="9" id="KW-1185">Reference proteome</keyword>
<dbReference type="Pfam" id="PF00015">
    <property type="entry name" value="MCPsignal"/>
    <property type="match status" value="1"/>
</dbReference>
<evidence type="ECO:0000256" key="2">
    <source>
        <dbReference type="ARBA" id="ARBA00023224"/>
    </source>
</evidence>
<dbReference type="PROSITE" id="PS50111">
    <property type="entry name" value="CHEMOTAXIS_TRANSDUC_2"/>
    <property type="match status" value="1"/>
</dbReference>
<dbReference type="Gene3D" id="1.10.287.950">
    <property type="entry name" value="Methyl-accepting chemotaxis protein"/>
    <property type="match status" value="1"/>
</dbReference>
<evidence type="ECO:0000313" key="9">
    <source>
        <dbReference type="Proteomes" id="UP001596364"/>
    </source>
</evidence>
<evidence type="ECO:0000256" key="3">
    <source>
        <dbReference type="ARBA" id="ARBA00029447"/>
    </source>
</evidence>
<comment type="similarity">
    <text evidence="3">Belongs to the methyl-accepting chemotaxis (MCP) protein family.</text>
</comment>
<evidence type="ECO:0000256" key="1">
    <source>
        <dbReference type="ARBA" id="ARBA00004370"/>
    </source>
</evidence>
<evidence type="ECO:0000313" key="8">
    <source>
        <dbReference type="EMBL" id="MFC6441287.1"/>
    </source>
</evidence>
<dbReference type="CDD" id="cd11386">
    <property type="entry name" value="MCP_signal"/>
    <property type="match status" value="1"/>
</dbReference>
<reference evidence="9" key="1">
    <citation type="journal article" date="2019" name="Int. J. Syst. Evol. Microbiol.">
        <title>The Global Catalogue of Microorganisms (GCM) 10K type strain sequencing project: providing services to taxonomists for standard genome sequencing and annotation.</title>
        <authorList>
            <consortium name="The Broad Institute Genomics Platform"/>
            <consortium name="The Broad Institute Genome Sequencing Center for Infectious Disease"/>
            <person name="Wu L."/>
            <person name="Ma J."/>
        </authorList>
    </citation>
    <scope>NUCLEOTIDE SEQUENCE [LARGE SCALE GENOMIC DNA]</scope>
    <source>
        <strain evidence="9">CGMCC 1.16031</strain>
    </source>
</reference>
<comment type="caution">
    <text evidence="8">The sequence shown here is derived from an EMBL/GenBank/DDBJ whole genome shotgun (WGS) entry which is preliminary data.</text>
</comment>
<keyword evidence="2 4" id="KW-0807">Transducer</keyword>
<dbReference type="SMART" id="SM00304">
    <property type="entry name" value="HAMP"/>
    <property type="match status" value="2"/>
</dbReference>